<sequence length="389" mass="42695">MSRHHYPQWSYGYTLGPPSLANRGNYSMYHRGGPAPPLRGRPGPFFGAPRFGPGGRPPFRGPRPVMPSGEAGPPPGRAALPEVNPEASSEAGDTPVKPGSPTDGLAAEGSNEVGPPTKEEGEGVEKEGQERPVSEILKGRNPIMYCNDQSKFRKLHMDWEQISETGPPHDKTFTWTLKMGDMSTVGVANSKKLAKNRAAEEMAKKLDKLPRVMKRNFFQANNQFYPPGFRMPPPWMMNPNFGPPPFGAKKKKTEKNPESQDGATPGEGSEPKSSTEKSKEVIPKVINPSQNNPISKLYEHCKKAKQPEPIFETISENVLEARKTPQGFVLKKTEFTMQCTIQNKKFIGTAMTKKQAKHNAAAVAWAEIGVGVGQESINDLLETQRNNVG</sequence>
<dbReference type="Gene3D" id="3.30.160.20">
    <property type="match status" value="2"/>
</dbReference>
<protein>
    <recommendedName>
        <fullName evidence="4">DRBM domain-containing protein</fullName>
    </recommendedName>
</protein>
<comment type="caution">
    <text evidence="5">The sequence shown here is derived from an EMBL/GenBank/DDBJ whole genome shotgun (WGS) entry which is preliminary data.</text>
</comment>
<dbReference type="GO" id="GO:0005886">
    <property type="term" value="C:plasma membrane"/>
    <property type="evidence" value="ECO:0007669"/>
    <property type="project" value="TreeGrafter"/>
</dbReference>
<feature type="compositionally biased region" description="Basic and acidic residues" evidence="3">
    <location>
        <begin position="117"/>
        <end position="133"/>
    </location>
</feature>
<feature type="region of interest" description="Disordered" evidence="3">
    <location>
        <begin position="22"/>
        <end position="137"/>
    </location>
</feature>
<dbReference type="STRING" id="6832.A0A553NT77"/>
<feature type="region of interest" description="Disordered" evidence="3">
    <location>
        <begin position="236"/>
        <end position="293"/>
    </location>
</feature>
<dbReference type="GO" id="GO:0007281">
    <property type="term" value="P:germ cell development"/>
    <property type="evidence" value="ECO:0007669"/>
    <property type="project" value="TreeGrafter"/>
</dbReference>
<dbReference type="InterPro" id="IPR051740">
    <property type="entry name" value="DRBM-containing_protein"/>
</dbReference>
<evidence type="ECO:0000256" key="2">
    <source>
        <dbReference type="PROSITE-ProRule" id="PRU00266"/>
    </source>
</evidence>
<keyword evidence="6" id="KW-1185">Reference proteome</keyword>
<feature type="compositionally biased region" description="Pro residues" evidence="3">
    <location>
        <begin position="236"/>
        <end position="246"/>
    </location>
</feature>
<evidence type="ECO:0000256" key="1">
    <source>
        <dbReference type="ARBA" id="ARBA00022884"/>
    </source>
</evidence>
<dbReference type="OrthoDB" id="10037267at2759"/>
<dbReference type="GO" id="GO:0008298">
    <property type="term" value="P:intracellular mRNA localization"/>
    <property type="evidence" value="ECO:0007669"/>
    <property type="project" value="TreeGrafter"/>
</dbReference>
<dbReference type="Proteomes" id="UP000318571">
    <property type="component" value="Chromosome 1"/>
</dbReference>
<feature type="domain" description="DRBM" evidence="4">
    <location>
        <begin position="141"/>
        <end position="208"/>
    </location>
</feature>
<dbReference type="EMBL" id="VCGU01000010">
    <property type="protein sequence ID" value="TRY68623.1"/>
    <property type="molecule type" value="Genomic_DNA"/>
</dbReference>
<evidence type="ECO:0000259" key="4">
    <source>
        <dbReference type="PROSITE" id="PS50137"/>
    </source>
</evidence>
<dbReference type="AlphaFoldDB" id="A0A553NT77"/>
<dbReference type="GO" id="GO:0032839">
    <property type="term" value="C:dendrite cytoplasm"/>
    <property type="evidence" value="ECO:0007669"/>
    <property type="project" value="GOC"/>
</dbReference>
<dbReference type="GO" id="GO:0003729">
    <property type="term" value="F:mRNA binding"/>
    <property type="evidence" value="ECO:0007669"/>
    <property type="project" value="TreeGrafter"/>
</dbReference>
<dbReference type="SUPFAM" id="SSF54768">
    <property type="entry name" value="dsRNA-binding domain-like"/>
    <property type="match status" value="2"/>
</dbReference>
<feature type="compositionally biased region" description="Basic and acidic residues" evidence="3">
    <location>
        <begin position="269"/>
        <end position="282"/>
    </location>
</feature>
<dbReference type="FunFam" id="3.30.160.20:FF:000007">
    <property type="entry name" value="Double-stranded RNA-binding protein Staufen homolog 1"/>
    <property type="match status" value="1"/>
</dbReference>
<dbReference type="GO" id="GO:0010494">
    <property type="term" value="C:cytoplasmic stress granule"/>
    <property type="evidence" value="ECO:0007669"/>
    <property type="project" value="TreeGrafter"/>
</dbReference>
<evidence type="ECO:0000313" key="6">
    <source>
        <dbReference type="Proteomes" id="UP000318571"/>
    </source>
</evidence>
<reference evidence="5 6" key="1">
    <citation type="journal article" date="2018" name="Nat. Ecol. Evol.">
        <title>Genomic signatures of mitonuclear coevolution across populations of Tigriopus californicus.</title>
        <authorList>
            <person name="Barreto F.S."/>
            <person name="Watson E.T."/>
            <person name="Lima T.G."/>
            <person name="Willett C.S."/>
            <person name="Edmands S."/>
            <person name="Li W."/>
            <person name="Burton R.S."/>
        </authorList>
    </citation>
    <scope>NUCLEOTIDE SEQUENCE [LARGE SCALE GENOMIC DNA]</scope>
    <source>
        <strain evidence="5 6">San Diego</strain>
    </source>
</reference>
<dbReference type="Pfam" id="PF00035">
    <property type="entry name" value="dsrm"/>
    <property type="match status" value="2"/>
</dbReference>
<dbReference type="GO" id="GO:0035418">
    <property type="term" value="P:protein localization to synapse"/>
    <property type="evidence" value="ECO:0007669"/>
    <property type="project" value="TreeGrafter"/>
</dbReference>
<evidence type="ECO:0000256" key="3">
    <source>
        <dbReference type="SAM" id="MobiDB-lite"/>
    </source>
</evidence>
<feature type="domain" description="DRBM" evidence="4">
    <location>
        <begin position="292"/>
        <end position="370"/>
    </location>
</feature>
<organism evidence="5 6">
    <name type="scientific">Tigriopus californicus</name>
    <name type="common">Marine copepod</name>
    <dbReference type="NCBI Taxonomy" id="6832"/>
    <lineage>
        <taxon>Eukaryota</taxon>
        <taxon>Metazoa</taxon>
        <taxon>Ecdysozoa</taxon>
        <taxon>Arthropoda</taxon>
        <taxon>Crustacea</taxon>
        <taxon>Multicrustacea</taxon>
        <taxon>Hexanauplia</taxon>
        <taxon>Copepoda</taxon>
        <taxon>Harpacticoida</taxon>
        <taxon>Harpacticidae</taxon>
        <taxon>Tigriopus</taxon>
    </lineage>
</organism>
<dbReference type="PANTHER" id="PTHR46054">
    <property type="entry name" value="MATERNAL EFFECT PROTEIN STAUFEN"/>
    <property type="match status" value="1"/>
</dbReference>
<dbReference type="GO" id="GO:0043025">
    <property type="term" value="C:neuronal cell body"/>
    <property type="evidence" value="ECO:0007669"/>
    <property type="project" value="TreeGrafter"/>
</dbReference>
<dbReference type="PANTHER" id="PTHR46054:SF3">
    <property type="entry name" value="MATERNAL EFFECT PROTEIN STAUFEN"/>
    <property type="match status" value="1"/>
</dbReference>
<dbReference type="SMART" id="SM00358">
    <property type="entry name" value="DSRM"/>
    <property type="match status" value="2"/>
</dbReference>
<feature type="compositionally biased region" description="Low complexity" evidence="3">
    <location>
        <begin position="40"/>
        <end position="51"/>
    </location>
</feature>
<dbReference type="InterPro" id="IPR014720">
    <property type="entry name" value="dsRBD_dom"/>
</dbReference>
<name>A0A553NT77_TIGCA</name>
<dbReference type="GO" id="GO:0003725">
    <property type="term" value="F:double-stranded RNA binding"/>
    <property type="evidence" value="ECO:0007669"/>
    <property type="project" value="TreeGrafter"/>
</dbReference>
<feature type="compositionally biased region" description="Pro residues" evidence="3">
    <location>
        <begin position="55"/>
        <end position="65"/>
    </location>
</feature>
<dbReference type="PROSITE" id="PS50137">
    <property type="entry name" value="DS_RBD"/>
    <property type="match status" value="2"/>
</dbReference>
<keyword evidence="1 2" id="KW-0694">RNA-binding</keyword>
<gene>
    <name evidence="5" type="ORF">TCAL_14282</name>
</gene>
<proteinExistence type="predicted"/>
<accession>A0A553NT77</accession>
<dbReference type="CDD" id="cd00048">
    <property type="entry name" value="DSRM_SF"/>
    <property type="match status" value="1"/>
</dbReference>
<dbReference type="GO" id="GO:0098964">
    <property type="term" value="P:anterograde dendritic transport of messenger ribonucleoprotein complex"/>
    <property type="evidence" value="ECO:0007669"/>
    <property type="project" value="TreeGrafter"/>
</dbReference>
<evidence type="ECO:0000313" key="5">
    <source>
        <dbReference type="EMBL" id="TRY68623.1"/>
    </source>
</evidence>